<dbReference type="SUPFAM" id="SSF46689">
    <property type="entry name" value="Homeodomain-like"/>
    <property type="match status" value="1"/>
</dbReference>
<evidence type="ECO:0000256" key="1">
    <source>
        <dbReference type="ARBA" id="ARBA00023015"/>
    </source>
</evidence>
<dbReference type="InterPro" id="IPR001647">
    <property type="entry name" value="HTH_TetR"/>
</dbReference>
<dbReference type="RefSeq" id="WP_200089237.1">
    <property type="nucleotide sequence ID" value="NZ_CP054706.1"/>
</dbReference>
<keyword evidence="7" id="KW-1185">Reference proteome</keyword>
<keyword evidence="2 4" id="KW-0238">DNA-binding</keyword>
<dbReference type="PROSITE" id="PS50977">
    <property type="entry name" value="HTH_TETR_2"/>
    <property type="match status" value="1"/>
</dbReference>
<dbReference type="Proteomes" id="UP000595349">
    <property type="component" value="Chromosome"/>
</dbReference>
<dbReference type="AlphaFoldDB" id="A0A7T7CF19"/>
<dbReference type="PANTHER" id="PTHR47506:SF6">
    <property type="entry name" value="HTH-TYPE TRANSCRIPTIONAL REPRESSOR NEMR"/>
    <property type="match status" value="1"/>
</dbReference>
<evidence type="ECO:0000256" key="3">
    <source>
        <dbReference type="ARBA" id="ARBA00023163"/>
    </source>
</evidence>
<proteinExistence type="predicted"/>
<evidence type="ECO:0000256" key="2">
    <source>
        <dbReference type="ARBA" id="ARBA00023125"/>
    </source>
</evidence>
<evidence type="ECO:0000313" key="7">
    <source>
        <dbReference type="Proteomes" id="UP000595349"/>
    </source>
</evidence>
<reference evidence="6 7" key="1">
    <citation type="submission" date="2020-06" db="EMBL/GenBank/DDBJ databases">
        <title>Genomic analysis of Salicibibacter sp. NKC21-4.</title>
        <authorList>
            <person name="Oh Y.J."/>
        </authorList>
    </citation>
    <scope>NUCLEOTIDE SEQUENCE [LARGE SCALE GENOMIC DNA]</scope>
    <source>
        <strain evidence="6 7">NKC21-4</strain>
    </source>
</reference>
<dbReference type="InterPro" id="IPR009057">
    <property type="entry name" value="Homeodomain-like_sf"/>
</dbReference>
<protein>
    <submittedName>
        <fullName evidence="6">TetR/AcrR family transcriptional regulator</fullName>
    </submittedName>
</protein>
<dbReference type="InterPro" id="IPR023772">
    <property type="entry name" value="DNA-bd_HTH_TetR-type_CS"/>
</dbReference>
<keyword evidence="3" id="KW-0804">Transcription</keyword>
<keyword evidence="1" id="KW-0805">Transcription regulation</keyword>
<sequence length="221" mass="25047">MGRKYNPKQTKENIMATAVRLFMEKGYEKTSMQDIANTLEISKGGIYHHFNSKDEIINAVKENKASSVKESLNKWMGTVDAQSEREKLTAILEKNIADQEARAFDKVLSTQIKSPDFIVSIMKDSIENSAPVFSDIMKKGLADGSIATKYPVESAEVFFLLLNIYCDPVIFKADEEKLYQRLKFVQEIMRSIGADIVSDELIDETATLLHNLYSRDSDENE</sequence>
<evidence type="ECO:0000256" key="4">
    <source>
        <dbReference type="PROSITE-ProRule" id="PRU00335"/>
    </source>
</evidence>
<feature type="DNA-binding region" description="H-T-H motif" evidence="4">
    <location>
        <begin position="31"/>
        <end position="50"/>
    </location>
</feature>
<gene>
    <name evidence="6" type="ORF">HUG20_06260</name>
</gene>
<dbReference type="Pfam" id="PF00440">
    <property type="entry name" value="TetR_N"/>
    <property type="match status" value="1"/>
</dbReference>
<dbReference type="GO" id="GO:0003677">
    <property type="term" value="F:DNA binding"/>
    <property type="evidence" value="ECO:0007669"/>
    <property type="project" value="UniProtKB-UniRule"/>
</dbReference>
<name>A0A7T7CF19_9BACI</name>
<dbReference type="PANTHER" id="PTHR47506">
    <property type="entry name" value="TRANSCRIPTIONAL REGULATORY PROTEIN"/>
    <property type="match status" value="1"/>
</dbReference>
<dbReference type="InterPro" id="IPR049149">
    <property type="entry name" value="TetR/AcrR_C"/>
</dbReference>
<dbReference type="FunFam" id="1.10.10.60:FF:000141">
    <property type="entry name" value="TetR family transcriptional regulator"/>
    <property type="match status" value="1"/>
</dbReference>
<evidence type="ECO:0000259" key="5">
    <source>
        <dbReference type="PROSITE" id="PS50977"/>
    </source>
</evidence>
<organism evidence="6 7">
    <name type="scientific">Salicibibacter cibi</name>
    <dbReference type="NCBI Taxonomy" id="2743001"/>
    <lineage>
        <taxon>Bacteria</taxon>
        <taxon>Bacillati</taxon>
        <taxon>Bacillota</taxon>
        <taxon>Bacilli</taxon>
        <taxon>Bacillales</taxon>
        <taxon>Bacillaceae</taxon>
        <taxon>Salicibibacter</taxon>
    </lineage>
</organism>
<dbReference type="PROSITE" id="PS01081">
    <property type="entry name" value="HTH_TETR_1"/>
    <property type="match status" value="1"/>
</dbReference>
<dbReference type="GO" id="GO:0045892">
    <property type="term" value="P:negative regulation of DNA-templated transcription"/>
    <property type="evidence" value="ECO:0007669"/>
    <property type="project" value="UniProtKB-ARBA"/>
</dbReference>
<dbReference type="EMBL" id="CP054706">
    <property type="protein sequence ID" value="QQK79514.1"/>
    <property type="molecule type" value="Genomic_DNA"/>
</dbReference>
<dbReference type="PRINTS" id="PR00455">
    <property type="entry name" value="HTHTETR"/>
</dbReference>
<dbReference type="KEGG" id="scib:HUG20_06260"/>
<dbReference type="Gene3D" id="1.10.357.10">
    <property type="entry name" value="Tetracycline Repressor, domain 2"/>
    <property type="match status" value="1"/>
</dbReference>
<feature type="domain" description="HTH tetR-type" evidence="5">
    <location>
        <begin position="8"/>
        <end position="68"/>
    </location>
</feature>
<dbReference type="Pfam" id="PF21303">
    <property type="entry name" value="TetR_C_39"/>
    <property type="match status" value="1"/>
</dbReference>
<evidence type="ECO:0000313" key="6">
    <source>
        <dbReference type="EMBL" id="QQK79514.1"/>
    </source>
</evidence>
<accession>A0A7T7CF19</accession>